<dbReference type="Proteomes" id="UP000187209">
    <property type="component" value="Unassembled WGS sequence"/>
</dbReference>
<evidence type="ECO:0000313" key="4">
    <source>
        <dbReference type="Proteomes" id="UP000187209"/>
    </source>
</evidence>
<evidence type="ECO:0000256" key="2">
    <source>
        <dbReference type="SAM" id="MobiDB-lite"/>
    </source>
</evidence>
<keyword evidence="1" id="KW-0175">Coiled coil</keyword>
<sequence>MVYSNFPKSLREMHIIQEATSSKHKEIISILDSTDLEGLPDFPNKVWLDIYSFEKLANIANDLYDLDLKNIEKIDRIQEGIQDSNKLKKQIKSLKVQLESISMRITKDKLFIEKITKRISSVISEYRERCRNNMIDYLKTIDLDIRKILKPLVPTRIVDENISFPRLNSESMVIESLASTIEKGFQEQDNDELEDDDTSKLTEHINMLVKTLEKVAKDLLIILHESNRKYYEIVNPSQLFSEAPTPLAMPLPEYFTFDNIENHSIGLPKTMLNTSSIANLKNKVERLLRRGSLTTQEAKSMMDKIDEMIMKSSNDLETVLKNMPDSKREEIVFQIIHSTVRGESHCSPRTIRKEIDVKIEKVNEKKSQTPIASENKRIFKPRGSLPAASRQRKTSLPKAISVNRLKKEVKKEESRAKTPTKTLKNKRSKKSVRTNKTFLI</sequence>
<evidence type="ECO:0000256" key="1">
    <source>
        <dbReference type="SAM" id="Coils"/>
    </source>
</evidence>
<reference evidence="3 4" key="1">
    <citation type="submission" date="2016-11" db="EMBL/GenBank/DDBJ databases">
        <title>The macronuclear genome of Stentor coeruleus: a giant cell with tiny introns.</title>
        <authorList>
            <person name="Slabodnick M."/>
            <person name="Ruby J.G."/>
            <person name="Reiff S.B."/>
            <person name="Swart E.C."/>
            <person name="Gosai S."/>
            <person name="Prabakaran S."/>
            <person name="Witkowska E."/>
            <person name="Larue G.E."/>
            <person name="Fisher S."/>
            <person name="Freeman R.M."/>
            <person name="Gunawardena J."/>
            <person name="Chu W."/>
            <person name="Stover N.A."/>
            <person name="Gregory B.D."/>
            <person name="Nowacki M."/>
            <person name="Derisi J."/>
            <person name="Roy S.W."/>
            <person name="Marshall W.F."/>
            <person name="Sood P."/>
        </authorList>
    </citation>
    <scope>NUCLEOTIDE SEQUENCE [LARGE SCALE GENOMIC DNA]</scope>
    <source>
        <strain evidence="3">WM001</strain>
    </source>
</reference>
<feature type="coiled-coil region" evidence="1">
    <location>
        <begin position="77"/>
        <end position="104"/>
    </location>
</feature>
<name>A0A1R2AZP7_9CILI</name>
<dbReference type="EMBL" id="MPUH01001136">
    <property type="protein sequence ID" value="OMJ69989.1"/>
    <property type="molecule type" value="Genomic_DNA"/>
</dbReference>
<organism evidence="3 4">
    <name type="scientific">Stentor coeruleus</name>
    <dbReference type="NCBI Taxonomy" id="5963"/>
    <lineage>
        <taxon>Eukaryota</taxon>
        <taxon>Sar</taxon>
        <taxon>Alveolata</taxon>
        <taxon>Ciliophora</taxon>
        <taxon>Postciliodesmatophora</taxon>
        <taxon>Heterotrichea</taxon>
        <taxon>Heterotrichida</taxon>
        <taxon>Stentoridae</taxon>
        <taxon>Stentor</taxon>
    </lineage>
</organism>
<protein>
    <submittedName>
        <fullName evidence="3">Uncharacterized protein</fullName>
    </submittedName>
</protein>
<dbReference type="OrthoDB" id="322367at2759"/>
<proteinExistence type="predicted"/>
<keyword evidence="4" id="KW-1185">Reference proteome</keyword>
<evidence type="ECO:0000313" key="3">
    <source>
        <dbReference type="EMBL" id="OMJ69989.1"/>
    </source>
</evidence>
<feature type="region of interest" description="Disordered" evidence="2">
    <location>
        <begin position="406"/>
        <end position="440"/>
    </location>
</feature>
<dbReference type="AlphaFoldDB" id="A0A1R2AZP7"/>
<feature type="compositionally biased region" description="Basic residues" evidence="2">
    <location>
        <begin position="423"/>
        <end position="433"/>
    </location>
</feature>
<gene>
    <name evidence="3" type="ORF">SteCoe_32142</name>
</gene>
<feature type="compositionally biased region" description="Basic and acidic residues" evidence="2">
    <location>
        <begin position="406"/>
        <end position="416"/>
    </location>
</feature>
<accession>A0A1R2AZP7</accession>
<comment type="caution">
    <text evidence="3">The sequence shown here is derived from an EMBL/GenBank/DDBJ whole genome shotgun (WGS) entry which is preliminary data.</text>
</comment>